<dbReference type="InterPro" id="IPR034660">
    <property type="entry name" value="DinB/YfiT-like"/>
</dbReference>
<proteinExistence type="predicted"/>
<sequence>MPVMLEAVLLIASRNPSWTYGDGPTTLVIMAKTKLHTDDATIRAAVAAERRELADLLVRLPEERWDEPTLCTGWRVREVAAHMSFGFRYPMRKVVGELVRARGSMDRMTDRVARREAAEMSRQEMASALRENADHPWTPPVGGFAAALGHDVVHGLDITIPLGLDRQVPEDRLRIVLGTASPMGARFFGAKLGGVRLRADDLEWSYGTGSEVTGRPQDLVAVLFGRKVPAGRLRGAEAGRFTSA</sequence>
<organism evidence="2 3">
    <name type="scientific">Streptomyces finlayi</name>
    <dbReference type="NCBI Taxonomy" id="67296"/>
    <lineage>
        <taxon>Bacteria</taxon>
        <taxon>Bacillati</taxon>
        <taxon>Actinomycetota</taxon>
        <taxon>Actinomycetes</taxon>
        <taxon>Kitasatosporales</taxon>
        <taxon>Streptomycetaceae</taxon>
        <taxon>Streptomyces</taxon>
    </lineage>
</organism>
<dbReference type="SUPFAM" id="SSF109854">
    <property type="entry name" value="DinB/YfiT-like putative metalloenzymes"/>
    <property type="match status" value="1"/>
</dbReference>
<dbReference type="NCBIfam" id="TIGR03083">
    <property type="entry name" value="maleylpyruvate isomerase family mycothiol-dependent enzyme"/>
    <property type="match status" value="1"/>
</dbReference>
<dbReference type="AlphaFoldDB" id="A0A919CEU3"/>
<reference evidence="2" key="1">
    <citation type="journal article" date="2014" name="Int. J. Syst. Evol. Microbiol.">
        <title>Complete genome sequence of Corynebacterium casei LMG S-19264T (=DSM 44701T), isolated from a smear-ripened cheese.</title>
        <authorList>
            <consortium name="US DOE Joint Genome Institute (JGI-PGF)"/>
            <person name="Walter F."/>
            <person name="Albersmeier A."/>
            <person name="Kalinowski J."/>
            <person name="Ruckert C."/>
        </authorList>
    </citation>
    <scope>NUCLEOTIDE SEQUENCE</scope>
    <source>
        <strain evidence="2">JCM 4637</strain>
    </source>
</reference>
<dbReference type="GO" id="GO:0046872">
    <property type="term" value="F:metal ion binding"/>
    <property type="evidence" value="ECO:0007669"/>
    <property type="project" value="InterPro"/>
</dbReference>
<dbReference type="InterPro" id="IPR024344">
    <property type="entry name" value="MDMPI_metal-binding"/>
</dbReference>
<comment type="caution">
    <text evidence="2">The sequence shown here is derived from an EMBL/GenBank/DDBJ whole genome shotgun (WGS) entry which is preliminary data.</text>
</comment>
<feature type="domain" description="Mycothiol-dependent maleylpyruvate isomerase metal-binding" evidence="1">
    <location>
        <begin position="46"/>
        <end position="134"/>
    </location>
</feature>
<accession>A0A919CEU3</accession>
<evidence type="ECO:0000259" key="1">
    <source>
        <dbReference type="Pfam" id="PF11716"/>
    </source>
</evidence>
<gene>
    <name evidence="2" type="ORF">GCM10010334_73100</name>
</gene>
<dbReference type="Pfam" id="PF11716">
    <property type="entry name" value="MDMPI_N"/>
    <property type="match status" value="1"/>
</dbReference>
<dbReference type="EMBL" id="BMVC01000021">
    <property type="protein sequence ID" value="GHD14157.1"/>
    <property type="molecule type" value="Genomic_DNA"/>
</dbReference>
<dbReference type="Proteomes" id="UP000638353">
    <property type="component" value="Unassembled WGS sequence"/>
</dbReference>
<protein>
    <recommendedName>
        <fullName evidence="1">Mycothiol-dependent maleylpyruvate isomerase metal-binding domain-containing protein</fullName>
    </recommendedName>
</protein>
<evidence type="ECO:0000313" key="2">
    <source>
        <dbReference type="EMBL" id="GHD14157.1"/>
    </source>
</evidence>
<dbReference type="Gene3D" id="1.20.120.450">
    <property type="entry name" value="dinb family like domain"/>
    <property type="match status" value="1"/>
</dbReference>
<dbReference type="InterPro" id="IPR017517">
    <property type="entry name" value="Maleyloyr_isom"/>
</dbReference>
<evidence type="ECO:0000313" key="3">
    <source>
        <dbReference type="Proteomes" id="UP000638353"/>
    </source>
</evidence>
<reference evidence="2" key="2">
    <citation type="submission" date="2020-09" db="EMBL/GenBank/DDBJ databases">
        <authorList>
            <person name="Sun Q."/>
            <person name="Ohkuma M."/>
        </authorList>
    </citation>
    <scope>NUCLEOTIDE SEQUENCE</scope>
    <source>
        <strain evidence="2">JCM 4637</strain>
    </source>
</reference>
<name>A0A919CEU3_9ACTN</name>